<dbReference type="OrthoDB" id="9770965at2"/>
<dbReference type="PANTHER" id="PTHR46394:SF1">
    <property type="entry name" value="PNPLA DOMAIN-CONTAINING PROTEIN"/>
    <property type="match status" value="1"/>
</dbReference>
<name>I8UCL2_9BACL</name>
<evidence type="ECO:0000256" key="2">
    <source>
        <dbReference type="PROSITE-ProRule" id="PRU01161"/>
    </source>
</evidence>
<evidence type="ECO:0000313" key="5">
    <source>
        <dbReference type="Proteomes" id="UP000004080"/>
    </source>
</evidence>
<gene>
    <name evidence="4" type="ORF">A374_15347</name>
</gene>
<accession>I8UCL2</accession>
<feature type="short sequence motif" description="DGA/G" evidence="2">
    <location>
        <begin position="184"/>
        <end position="186"/>
    </location>
</feature>
<evidence type="ECO:0000256" key="1">
    <source>
        <dbReference type="ARBA" id="ARBA00023098"/>
    </source>
</evidence>
<dbReference type="Pfam" id="PF01734">
    <property type="entry name" value="Patatin"/>
    <property type="match status" value="1"/>
</dbReference>
<organism evidence="4 5">
    <name type="scientific">Fictibacillus macauensis ZFHKF-1</name>
    <dbReference type="NCBI Taxonomy" id="1196324"/>
    <lineage>
        <taxon>Bacteria</taxon>
        <taxon>Bacillati</taxon>
        <taxon>Bacillota</taxon>
        <taxon>Bacilli</taxon>
        <taxon>Bacillales</taxon>
        <taxon>Fictibacillaceae</taxon>
        <taxon>Fictibacillus</taxon>
    </lineage>
</organism>
<comment type="caution">
    <text evidence="4">The sequence shown here is derived from an EMBL/GenBank/DDBJ whole genome shotgun (WGS) entry which is preliminary data.</text>
</comment>
<dbReference type="GO" id="GO:0016787">
    <property type="term" value="F:hydrolase activity"/>
    <property type="evidence" value="ECO:0007669"/>
    <property type="project" value="UniProtKB-UniRule"/>
</dbReference>
<evidence type="ECO:0000313" key="4">
    <source>
        <dbReference type="EMBL" id="EIT84513.1"/>
    </source>
</evidence>
<dbReference type="PROSITE" id="PS51635">
    <property type="entry name" value="PNPLA"/>
    <property type="match status" value="1"/>
</dbReference>
<keyword evidence="2" id="KW-0442">Lipid degradation</keyword>
<keyword evidence="2" id="KW-0378">Hydrolase</keyword>
<feature type="short sequence motif" description="GXGXXG" evidence="2">
    <location>
        <begin position="9"/>
        <end position="14"/>
    </location>
</feature>
<dbReference type="PATRIC" id="fig|1196324.3.peg.3144"/>
<dbReference type="InterPro" id="IPR016035">
    <property type="entry name" value="Acyl_Trfase/lysoPLipase"/>
</dbReference>
<feature type="short sequence motif" description="GXSXG" evidence="2">
    <location>
        <begin position="36"/>
        <end position="40"/>
    </location>
</feature>
<dbReference type="PANTHER" id="PTHR46394">
    <property type="entry name" value="ANNEXIN"/>
    <property type="match status" value="1"/>
</dbReference>
<dbReference type="Gene3D" id="3.40.1090.10">
    <property type="entry name" value="Cytosolic phospholipase A2 catalytic domain"/>
    <property type="match status" value="2"/>
</dbReference>
<dbReference type="Proteomes" id="UP000004080">
    <property type="component" value="Unassembled WGS sequence"/>
</dbReference>
<feature type="domain" description="PNPLA" evidence="3">
    <location>
        <begin position="5"/>
        <end position="197"/>
    </location>
</feature>
<evidence type="ECO:0000259" key="3">
    <source>
        <dbReference type="PROSITE" id="PS51635"/>
    </source>
</evidence>
<reference evidence="4 5" key="1">
    <citation type="journal article" date="2012" name="J. Bacteriol.">
        <title>Genome of Bacillus macauensis ZFHKF-1, a Long-Chain-Forming Bacterium.</title>
        <authorList>
            <person name="Cai L."/>
            <person name="Zhang T."/>
        </authorList>
    </citation>
    <scope>NUCLEOTIDE SEQUENCE [LARGE SCALE GENOMIC DNA]</scope>
    <source>
        <strain evidence="4 5">ZFHKF-1</strain>
    </source>
</reference>
<dbReference type="CDD" id="cd07207">
    <property type="entry name" value="Pat_ExoU_VipD_like"/>
    <property type="match status" value="1"/>
</dbReference>
<dbReference type="InterPro" id="IPR002641">
    <property type="entry name" value="PNPLA_dom"/>
</dbReference>
<dbReference type="eggNOG" id="COG1752">
    <property type="taxonomic scope" value="Bacteria"/>
</dbReference>
<feature type="active site" description="Nucleophile" evidence="2">
    <location>
        <position position="38"/>
    </location>
</feature>
<dbReference type="STRING" id="1196324.A374_15347"/>
<keyword evidence="5" id="KW-1185">Reference proteome</keyword>
<feature type="active site" description="Proton acceptor" evidence="2">
    <location>
        <position position="184"/>
    </location>
</feature>
<dbReference type="EMBL" id="AKKV01000032">
    <property type="protein sequence ID" value="EIT84513.1"/>
    <property type="molecule type" value="Genomic_DNA"/>
</dbReference>
<dbReference type="AlphaFoldDB" id="I8UCL2"/>
<protein>
    <recommendedName>
        <fullName evidence="3">PNPLA domain-containing protein</fullName>
    </recommendedName>
</protein>
<dbReference type="InterPro" id="IPR052580">
    <property type="entry name" value="Lipid_Hydrolase"/>
</dbReference>
<dbReference type="RefSeq" id="WP_007203143.1">
    <property type="nucleotide sequence ID" value="NZ_AKKV01000032.1"/>
</dbReference>
<dbReference type="SUPFAM" id="SSF52151">
    <property type="entry name" value="FabD/lysophospholipase-like"/>
    <property type="match status" value="1"/>
</dbReference>
<sequence length="301" mass="33863">MLVDGVFSGGGIKGISLIGALQAAQERGLRFQRVAGASAGALVAALVSAGYTSQELTDIICHTDLKQFLDEKKSRLPLPFMNWLKVYWKLGLFKGDALERWVKKLLLAKGIETFADLPEGSLKIVASDITRGRLIVLPDDLPDYGILPEKFSVARAVRMSCSIPYFFYPIPLYNRTGQKSYIVDGGVLSNFPIWLFQRKDRTSIRPVLGFQLNSSYESLQAHKVKNAFGLFKALFLTMMEAHDNRHISKQDARDIVFIPVSEISVIDFQLPESVKQELIQFGYKQTDDFLSKWIVGRKPRK</sequence>
<dbReference type="GO" id="GO:0016042">
    <property type="term" value="P:lipid catabolic process"/>
    <property type="evidence" value="ECO:0007669"/>
    <property type="project" value="UniProtKB-UniRule"/>
</dbReference>
<proteinExistence type="predicted"/>
<keyword evidence="1 2" id="KW-0443">Lipid metabolism</keyword>